<feature type="compositionally biased region" description="Basic residues" evidence="1">
    <location>
        <begin position="1"/>
        <end position="12"/>
    </location>
</feature>
<dbReference type="EMBL" id="CADCTU010000724">
    <property type="protein sequence ID" value="CAA9347658.1"/>
    <property type="molecule type" value="Genomic_DNA"/>
</dbReference>
<name>A0A6J4M3E0_9BACT</name>
<evidence type="ECO:0000313" key="2">
    <source>
        <dbReference type="EMBL" id="CAA9347658.1"/>
    </source>
</evidence>
<sequence length="68" mass="7362">AAPRPRRPRHRRHDDGARRLRRPAPALGGAAPAHRVALARHGGGRLLPAARLDERARRAAHAAPPGRL</sequence>
<organism evidence="2">
    <name type="scientific">uncultured Gemmatimonadaceae bacterium</name>
    <dbReference type="NCBI Taxonomy" id="246130"/>
    <lineage>
        <taxon>Bacteria</taxon>
        <taxon>Pseudomonadati</taxon>
        <taxon>Gemmatimonadota</taxon>
        <taxon>Gemmatimonadia</taxon>
        <taxon>Gemmatimonadales</taxon>
        <taxon>Gemmatimonadaceae</taxon>
        <taxon>environmental samples</taxon>
    </lineage>
</organism>
<feature type="compositionally biased region" description="Low complexity" evidence="1">
    <location>
        <begin position="23"/>
        <end position="33"/>
    </location>
</feature>
<proteinExistence type="predicted"/>
<feature type="non-terminal residue" evidence="2">
    <location>
        <position position="68"/>
    </location>
</feature>
<evidence type="ECO:0000256" key="1">
    <source>
        <dbReference type="SAM" id="MobiDB-lite"/>
    </source>
</evidence>
<dbReference type="AlphaFoldDB" id="A0A6J4M3E0"/>
<accession>A0A6J4M3E0</accession>
<gene>
    <name evidence="2" type="ORF">AVDCRST_MAG11-3323</name>
</gene>
<feature type="region of interest" description="Disordered" evidence="1">
    <location>
        <begin position="1"/>
        <end position="34"/>
    </location>
</feature>
<reference evidence="2" key="1">
    <citation type="submission" date="2020-02" db="EMBL/GenBank/DDBJ databases">
        <authorList>
            <person name="Meier V. D."/>
        </authorList>
    </citation>
    <scope>NUCLEOTIDE SEQUENCE</scope>
    <source>
        <strain evidence="2">AVDCRST_MAG11</strain>
    </source>
</reference>
<feature type="non-terminal residue" evidence="2">
    <location>
        <position position="1"/>
    </location>
</feature>
<protein>
    <submittedName>
        <fullName evidence="2">Uncharacterized protein</fullName>
    </submittedName>
</protein>